<reference evidence="2 3" key="1">
    <citation type="submission" date="2017-09" db="EMBL/GenBank/DDBJ databases">
        <title>Large-scale bioinformatics analysis of Bacillus genomes uncovers conserved roles of natural products in bacterial physiology.</title>
        <authorList>
            <consortium name="Agbiome Team Llc"/>
            <person name="Bleich R.M."/>
            <person name="Kirk G.J."/>
            <person name="Santa Maria K.C."/>
            <person name="Allen S.E."/>
            <person name="Farag S."/>
            <person name="Shank E.A."/>
            <person name="Bowers A."/>
        </authorList>
    </citation>
    <scope>NUCLEOTIDE SEQUENCE [LARGE SCALE GENOMIC DNA]</scope>
    <source>
        <strain evidence="2 3">AFS024404</strain>
    </source>
</reference>
<accession>A0A9X6Z914</accession>
<keyword evidence="1" id="KW-0472">Membrane</keyword>
<evidence type="ECO:0000313" key="2">
    <source>
        <dbReference type="EMBL" id="PFD20439.1"/>
    </source>
</evidence>
<dbReference type="EMBL" id="NTRC01000012">
    <property type="protein sequence ID" value="PFD20439.1"/>
    <property type="molecule type" value="Genomic_DNA"/>
</dbReference>
<proteinExistence type="predicted"/>
<name>A0A9X6Z914_BACCE</name>
<protein>
    <submittedName>
        <fullName evidence="2">Uncharacterized protein</fullName>
    </submittedName>
</protein>
<keyword evidence="1" id="KW-1133">Transmembrane helix</keyword>
<sequence length="98" mass="11317">MKILMKGFFKILLILFLCGATIFMVAYAISDITIMNFLAFSNPVMAQEMISEKLISMLIKISIVGTILGIFWITLKKVVKYLEKKEQQEEYETLKNNE</sequence>
<keyword evidence="1" id="KW-0812">Transmembrane</keyword>
<evidence type="ECO:0000313" key="3">
    <source>
        <dbReference type="Proteomes" id="UP000219743"/>
    </source>
</evidence>
<dbReference type="RefSeq" id="WP_098330367.1">
    <property type="nucleotide sequence ID" value="NZ_NTRC01000012.1"/>
</dbReference>
<gene>
    <name evidence="2" type="ORF">CN263_17170</name>
</gene>
<comment type="caution">
    <text evidence="2">The sequence shown here is derived from an EMBL/GenBank/DDBJ whole genome shotgun (WGS) entry which is preliminary data.</text>
</comment>
<dbReference type="Proteomes" id="UP000219743">
    <property type="component" value="Unassembled WGS sequence"/>
</dbReference>
<dbReference type="AlphaFoldDB" id="A0A9X6Z914"/>
<feature type="transmembrane region" description="Helical" evidence="1">
    <location>
        <begin position="54"/>
        <end position="75"/>
    </location>
</feature>
<organism evidence="2 3">
    <name type="scientific">Bacillus cereus</name>
    <dbReference type="NCBI Taxonomy" id="1396"/>
    <lineage>
        <taxon>Bacteria</taxon>
        <taxon>Bacillati</taxon>
        <taxon>Bacillota</taxon>
        <taxon>Bacilli</taxon>
        <taxon>Bacillales</taxon>
        <taxon>Bacillaceae</taxon>
        <taxon>Bacillus</taxon>
        <taxon>Bacillus cereus group</taxon>
    </lineage>
</organism>
<evidence type="ECO:0000256" key="1">
    <source>
        <dbReference type="SAM" id="Phobius"/>
    </source>
</evidence>